<evidence type="ECO:0000313" key="2">
    <source>
        <dbReference type="EMBL" id="CAG7828781.1"/>
    </source>
</evidence>
<evidence type="ECO:0000256" key="1">
    <source>
        <dbReference type="SAM" id="MobiDB-lite"/>
    </source>
</evidence>
<dbReference type="EMBL" id="CAJVCH010548814">
    <property type="protein sequence ID" value="CAG7828781.1"/>
    <property type="molecule type" value="Genomic_DNA"/>
</dbReference>
<organism evidence="2 3">
    <name type="scientific">Allacma fusca</name>
    <dbReference type="NCBI Taxonomy" id="39272"/>
    <lineage>
        <taxon>Eukaryota</taxon>
        <taxon>Metazoa</taxon>
        <taxon>Ecdysozoa</taxon>
        <taxon>Arthropoda</taxon>
        <taxon>Hexapoda</taxon>
        <taxon>Collembola</taxon>
        <taxon>Symphypleona</taxon>
        <taxon>Sminthuridae</taxon>
        <taxon>Allacma</taxon>
    </lineage>
</organism>
<protein>
    <submittedName>
        <fullName evidence="2">Uncharacterized protein</fullName>
    </submittedName>
</protein>
<dbReference type="AlphaFoldDB" id="A0A8J2Q0G5"/>
<gene>
    <name evidence="2" type="ORF">AFUS01_LOCUS38684</name>
</gene>
<feature type="compositionally biased region" description="Basic residues" evidence="1">
    <location>
        <begin position="20"/>
        <end position="29"/>
    </location>
</feature>
<proteinExistence type="predicted"/>
<sequence>MAETSKKAAWGSLSPDHGSTPKHIRKVKLRKFDPLATPKPPKVTTSKKLSPNDDDFWTATDVFVGALMSMDPLPYFADDEARVRAFDPKNVREFWAAEPDLETCSERLRLQFNPRNGNFEFGLLNPVPDDICERFNNWAVPCIWFDTELMTAVLSFINEDPESHE</sequence>
<feature type="region of interest" description="Disordered" evidence="1">
    <location>
        <begin position="1"/>
        <end position="49"/>
    </location>
</feature>
<comment type="caution">
    <text evidence="2">The sequence shown here is derived from an EMBL/GenBank/DDBJ whole genome shotgun (WGS) entry which is preliminary data.</text>
</comment>
<dbReference type="Proteomes" id="UP000708208">
    <property type="component" value="Unassembled WGS sequence"/>
</dbReference>
<reference evidence="2" key="1">
    <citation type="submission" date="2021-06" db="EMBL/GenBank/DDBJ databases">
        <authorList>
            <person name="Hodson N. C."/>
            <person name="Mongue J. A."/>
            <person name="Jaron S. K."/>
        </authorList>
    </citation>
    <scope>NUCLEOTIDE SEQUENCE</scope>
</reference>
<evidence type="ECO:0000313" key="3">
    <source>
        <dbReference type="Proteomes" id="UP000708208"/>
    </source>
</evidence>
<accession>A0A8J2Q0G5</accession>
<name>A0A8J2Q0G5_9HEXA</name>
<keyword evidence="3" id="KW-1185">Reference proteome</keyword>